<evidence type="ECO:0000256" key="10">
    <source>
        <dbReference type="ARBA" id="ARBA00047821"/>
    </source>
</evidence>
<dbReference type="SUPFAM" id="SSF55729">
    <property type="entry name" value="Acyl-CoA N-acyltransferases (Nat)"/>
    <property type="match status" value="1"/>
</dbReference>
<keyword evidence="8" id="KW-0539">Nucleus</keyword>
<dbReference type="PROSITE" id="PS51186">
    <property type="entry name" value="GNAT"/>
    <property type="match status" value="1"/>
</dbReference>
<keyword evidence="9" id="KW-0012">Acyltransferase</keyword>
<comment type="subcellular location">
    <subcellularLocation>
        <location evidence="2">Cytoplasm</location>
    </subcellularLocation>
    <subcellularLocation>
        <location evidence="1">Nucleus</location>
    </subcellularLocation>
</comment>
<comment type="catalytic activity">
    <reaction evidence="11">
        <text>N-terminal L-seryl-[histone H4] + acetyl-CoA = N-terminal N(alpha)-acetyl-L-seryl-[histone H4] + CoA + H(+)</text>
        <dbReference type="Rhea" id="RHEA:50596"/>
        <dbReference type="Rhea" id="RHEA-COMP:12740"/>
        <dbReference type="Rhea" id="RHEA-COMP:12743"/>
        <dbReference type="ChEBI" id="CHEBI:15378"/>
        <dbReference type="ChEBI" id="CHEBI:57287"/>
        <dbReference type="ChEBI" id="CHEBI:57288"/>
        <dbReference type="ChEBI" id="CHEBI:64738"/>
        <dbReference type="ChEBI" id="CHEBI:83690"/>
        <dbReference type="EC" id="2.3.1.257"/>
    </reaction>
</comment>
<protein>
    <recommendedName>
        <fullName evidence="5">N-alpha-acetyltransferase 40</fullName>
        <ecNumber evidence="4">2.3.1.257</ecNumber>
    </recommendedName>
</protein>
<dbReference type="Gene3D" id="3.40.630.30">
    <property type="match status" value="1"/>
</dbReference>
<dbReference type="GO" id="GO:0010485">
    <property type="term" value="F:histone H4 acetyltransferase activity"/>
    <property type="evidence" value="ECO:0007669"/>
    <property type="project" value="InterPro"/>
</dbReference>
<evidence type="ECO:0000256" key="5">
    <source>
        <dbReference type="ARBA" id="ARBA00015043"/>
    </source>
</evidence>
<dbReference type="PANTHER" id="PTHR20531">
    <property type="entry name" value="N-ALPHA-ACETYLTRANSFERASE 40"/>
    <property type="match status" value="1"/>
</dbReference>
<reference evidence="13" key="1">
    <citation type="submission" date="2021-05" db="EMBL/GenBank/DDBJ databases">
        <authorList>
            <person name="Alioto T."/>
            <person name="Alioto T."/>
            <person name="Gomez Garrido J."/>
        </authorList>
    </citation>
    <scope>NUCLEOTIDE SEQUENCE</scope>
</reference>
<sequence length="207" mass="23904">MSALDEITNSAAAATAQQKAIENANRQTAPMAPFPEFLKYDDNGCSLDLYCKRKPDMEPKMLKWAFKLAERNVGPQYKACSLGWQPKVKQSDLNKNWARYLVAIDRATKKPAAYTMFRFDLDYGRSVVYCYEMQVEAEFQRKGLGGFMMKALEKLAQHYRLERVVLTVLKNNEDGMKFYRRLGYDIDENSPDKADNEAYEIMSKLML</sequence>
<accession>A0A8D8ATJ1</accession>
<evidence type="ECO:0000256" key="8">
    <source>
        <dbReference type="ARBA" id="ARBA00023242"/>
    </source>
</evidence>
<dbReference type="GO" id="GO:1990189">
    <property type="term" value="F:protein N-terminal-serine acetyltransferase activity"/>
    <property type="evidence" value="ECO:0007669"/>
    <property type="project" value="UniProtKB-EC"/>
</dbReference>
<evidence type="ECO:0000256" key="7">
    <source>
        <dbReference type="ARBA" id="ARBA00022679"/>
    </source>
</evidence>
<evidence type="ECO:0000256" key="11">
    <source>
        <dbReference type="ARBA" id="ARBA00049524"/>
    </source>
</evidence>
<dbReference type="InterPro" id="IPR016181">
    <property type="entry name" value="Acyl_CoA_acyltransferase"/>
</dbReference>
<dbReference type="GO" id="GO:0005737">
    <property type="term" value="C:cytoplasm"/>
    <property type="evidence" value="ECO:0007669"/>
    <property type="project" value="UniProtKB-SubCell"/>
</dbReference>
<comment type="similarity">
    <text evidence="3">Belongs to the acetyltransferase family. NAA40 subfamily.</text>
</comment>
<dbReference type="EMBL" id="HBUE01047927">
    <property type="protein sequence ID" value="CAG6463404.1"/>
    <property type="molecule type" value="Transcribed_RNA"/>
</dbReference>
<evidence type="ECO:0000256" key="4">
    <source>
        <dbReference type="ARBA" id="ARBA00012950"/>
    </source>
</evidence>
<dbReference type="EMBL" id="HBUE01248755">
    <property type="protein sequence ID" value="CAG6553273.1"/>
    <property type="molecule type" value="Transcribed_RNA"/>
</dbReference>
<proteinExistence type="inferred from homology"/>
<evidence type="ECO:0000259" key="12">
    <source>
        <dbReference type="PROSITE" id="PS51186"/>
    </source>
</evidence>
<dbReference type="CDD" id="cd04301">
    <property type="entry name" value="NAT_SF"/>
    <property type="match status" value="1"/>
</dbReference>
<dbReference type="InterPro" id="IPR039949">
    <property type="entry name" value="NAA40"/>
</dbReference>
<dbReference type="EC" id="2.3.1.257" evidence="4"/>
<organism evidence="13">
    <name type="scientific">Culex pipiens</name>
    <name type="common">House mosquito</name>
    <dbReference type="NCBI Taxonomy" id="7175"/>
    <lineage>
        <taxon>Eukaryota</taxon>
        <taxon>Metazoa</taxon>
        <taxon>Ecdysozoa</taxon>
        <taxon>Arthropoda</taxon>
        <taxon>Hexapoda</taxon>
        <taxon>Insecta</taxon>
        <taxon>Pterygota</taxon>
        <taxon>Neoptera</taxon>
        <taxon>Endopterygota</taxon>
        <taxon>Diptera</taxon>
        <taxon>Nematocera</taxon>
        <taxon>Culicoidea</taxon>
        <taxon>Culicidae</taxon>
        <taxon>Culicinae</taxon>
        <taxon>Culicini</taxon>
        <taxon>Culex</taxon>
        <taxon>Culex</taxon>
    </lineage>
</organism>
<evidence type="ECO:0000256" key="2">
    <source>
        <dbReference type="ARBA" id="ARBA00004496"/>
    </source>
</evidence>
<evidence type="ECO:0000313" key="13">
    <source>
        <dbReference type="EMBL" id="CAG6463404.1"/>
    </source>
</evidence>
<dbReference type="AlphaFoldDB" id="A0A8D8ATJ1"/>
<evidence type="ECO:0000256" key="3">
    <source>
        <dbReference type="ARBA" id="ARBA00008870"/>
    </source>
</evidence>
<name>A0A8D8ATJ1_CULPI</name>
<evidence type="ECO:0000256" key="6">
    <source>
        <dbReference type="ARBA" id="ARBA00022490"/>
    </source>
</evidence>
<keyword evidence="6" id="KW-0963">Cytoplasm</keyword>
<comment type="catalytic activity">
    <reaction evidence="10">
        <text>N-terminal L-seryl-[histone H2A] + acetyl-CoA = N-terminal N(alpha)-acetyl-L-seryl-[histone H2A] + CoA + H(+)</text>
        <dbReference type="Rhea" id="RHEA:50600"/>
        <dbReference type="Rhea" id="RHEA-COMP:12742"/>
        <dbReference type="Rhea" id="RHEA-COMP:12744"/>
        <dbReference type="ChEBI" id="CHEBI:15378"/>
        <dbReference type="ChEBI" id="CHEBI:57287"/>
        <dbReference type="ChEBI" id="CHEBI:57288"/>
        <dbReference type="ChEBI" id="CHEBI:64738"/>
        <dbReference type="ChEBI" id="CHEBI:83690"/>
        <dbReference type="EC" id="2.3.1.257"/>
    </reaction>
</comment>
<evidence type="ECO:0000256" key="1">
    <source>
        <dbReference type="ARBA" id="ARBA00004123"/>
    </source>
</evidence>
<evidence type="ECO:0000256" key="9">
    <source>
        <dbReference type="ARBA" id="ARBA00023315"/>
    </source>
</evidence>
<keyword evidence="7 13" id="KW-0808">Transferase</keyword>
<dbReference type="GO" id="GO:0005634">
    <property type="term" value="C:nucleus"/>
    <property type="evidence" value="ECO:0007669"/>
    <property type="project" value="UniProtKB-SubCell"/>
</dbReference>
<dbReference type="Pfam" id="PF00583">
    <property type="entry name" value="Acetyltransf_1"/>
    <property type="match status" value="1"/>
</dbReference>
<feature type="domain" description="N-acetyltransferase" evidence="12">
    <location>
        <begin position="52"/>
        <end position="207"/>
    </location>
</feature>
<dbReference type="GO" id="GO:0043998">
    <property type="term" value="F:histone H2A acetyltransferase activity"/>
    <property type="evidence" value="ECO:0007669"/>
    <property type="project" value="InterPro"/>
</dbReference>
<dbReference type="EMBL" id="HBUE01143926">
    <property type="protein sequence ID" value="CAG6502037.1"/>
    <property type="molecule type" value="Transcribed_RNA"/>
</dbReference>
<dbReference type="InterPro" id="IPR000182">
    <property type="entry name" value="GNAT_dom"/>
</dbReference>
<dbReference type="PANTHER" id="PTHR20531:SF1">
    <property type="entry name" value="N-ALPHA-ACETYLTRANSFERASE 40"/>
    <property type="match status" value="1"/>
</dbReference>